<keyword evidence="8" id="KW-1185">Reference proteome</keyword>
<dbReference type="Proteomes" id="UP000256913">
    <property type="component" value="Unassembled WGS sequence"/>
</dbReference>
<dbReference type="InterPro" id="IPR023753">
    <property type="entry name" value="FAD/NAD-binding_dom"/>
</dbReference>
<keyword evidence="3" id="KW-0274">FAD</keyword>
<dbReference type="PRINTS" id="PR00411">
    <property type="entry name" value="PNDRDTASEI"/>
</dbReference>
<evidence type="ECO:0000256" key="1">
    <source>
        <dbReference type="ARBA" id="ARBA00001974"/>
    </source>
</evidence>
<evidence type="ECO:0000259" key="6">
    <source>
        <dbReference type="Pfam" id="PF14759"/>
    </source>
</evidence>
<dbReference type="GO" id="GO:0051213">
    <property type="term" value="F:dioxygenase activity"/>
    <property type="evidence" value="ECO:0007669"/>
    <property type="project" value="UniProtKB-KW"/>
</dbReference>
<dbReference type="RefSeq" id="WP_116070925.1">
    <property type="nucleotide sequence ID" value="NZ_BONB01000073.1"/>
</dbReference>
<dbReference type="Pfam" id="PF14759">
    <property type="entry name" value="Reductase_C"/>
    <property type="match status" value="1"/>
</dbReference>
<dbReference type="GO" id="GO:0005737">
    <property type="term" value="C:cytoplasm"/>
    <property type="evidence" value="ECO:0007669"/>
    <property type="project" value="TreeGrafter"/>
</dbReference>
<dbReference type="EMBL" id="QUMQ01000001">
    <property type="protein sequence ID" value="REF99788.1"/>
    <property type="molecule type" value="Genomic_DNA"/>
</dbReference>
<dbReference type="AlphaFoldDB" id="A0A3D9ZQX9"/>
<dbReference type="Gene3D" id="3.50.50.60">
    <property type="entry name" value="FAD/NAD(P)-binding domain"/>
    <property type="match status" value="2"/>
</dbReference>
<accession>A0A3D9ZQX9</accession>
<dbReference type="SUPFAM" id="SSF51905">
    <property type="entry name" value="FAD/NAD(P)-binding domain"/>
    <property type="match status" value="1"/>
</dbReference>
<sequence length="416" mass="43429">MARGEDVGTLIIGASQAGLQLATTLRDLGATGTVTLLGGESRAPYQRPPLSKGYLRGTLPEDRLALRTPEFYRTNGIDLISGEWVEGIHLTDPGRGAGEATTRSGRTLRFDRLALTVGGAPRRLNLPGHELAGIHYLRDVDDAASLRADLDAADRFVVVGGGFVGLEAAAAATAAGKDVTVVETAPRLLERAVAPVMSDFVAAAHRRRGTTILLNSTVSGFAGTGRVDAVELSDGRVLPADAVVVGIGLLPHTALAEQLGLTCAGGIVVDESARSSNPTVVAAGDCTVIAHPDHGSLRLESVQNAIAQAKTAAATLLGREAPDTGTPWFWSDQADLKLQMAGINTGYDEVVLRGDPASEQFSALYYRAGRLLSIDAVNAPRDYMAVRRLLDGGRSIPAEAAADTAVALKEFLRATA</sequence>
<evidence type="ECO:0000256" key="3">
    <source>
        <dbReference type="ARBA" id="ARBA00022827"/>
    </source>
</evidence>
<keyword evidence="4" id="KW-0560">Oxidoreductase</keyword>
<dbReference type="InterPro" id="IPR016156">
    <property type="entry name" value="FAD/NAD-linked_Rdtase_dimer_sf"/>
</dbReference>
<dbReference type="InterPro" id="IPR050446">
    <property type="entry name" value="FAD-oxidoreductase/Apoptosis"/>
</dbReference>
<evidence type="ECO:0000313" key="7">
    <source>
        <dbReference type="EMBL" id="REF99788.1"/>
    </source>
</evidence>
<reference evidence="7 8" key="1">
    <citation type="submission" date="2018-08" db="EMBL/GenBank/DDBJ databases">
        <title>Sequencing the genomes of 1000 actinobacteria strains.</title>
        <authorList>
            <person name="Klenk H.-P."/>
        </authorList>
    </citation>
    <scope>NUCLEOTIDE SEQUENCE [LARGE SCALE GENOMIC DNA]</scope>
    <source>
        <strain evidence="7 8">DSM 44099</strain>
    </source>
</reference>
<evidence type="ECO:0000256" key="4">
    <source>
        <dbReference type="ARBA" id="ARBA00023002"/>
    </source>
</evidence>
<dbReference type="PANTHER" id="PTHR43557">
    <property type="entry name" value="APOPTOSIS-INDUCING FACTOR 1"/>
    <property type="match status" value="1"/>
</dbReference>
<keyword evidence="7" id="KW-0223">Dioxygenase</keyword>
<gene>
    <name evidence="7" type="ORF">DFJ67_5832</name>
</gene>
<feature type="domain" description="FAD/NAD(P)-binding" evidence="5">
    <location>
        <begin position="10"/>
        <end position="309"/>
    </location>
</feature>
<name>A0A3D9ZQX9_9ACTN</name>
<feature type="domain" description="Reductase C-terminal" evidence="6">
    <location>
        <begin position="328"/>
        <end position="412"/>
    </location>
</feature>
<organism evidence="7 8">
    <name type="scientific">Asanoa ferruginea</name>
    <dbReference type="NCBI Taxonomy" id="53367"/>
    <lineage>
        <taxon>Bacteria</taxon>
        <taxon>Bacillati</taxon>
        <taxon>Actinomycetota</taxon>
        <taxon>Actinomycetes</taxon>
        <taxon>Micromonosporales</taxon>
        <taxon>Micromonosporaceae</taxon>
        <taxon>Asanoa</taxon>
    </lineage>
</organism>
<dbReference type="SUPFAM" id="SSF55424">
    <property type="entry name" value="FAD/NAD-linked reductases, dimerisation (C-terminal) domain"/>
    <property type="match status" value="1"/>
</dbReference>
<dbReference type="Gene3D" id="3.30.390.30">
    <property type="match status" value="1"/>
</dbReference>
<dbReference type="InterPro" id="IPR028202">
    <property type="entry name" value="Reductase_C"/>
</dbReference>
<comment type="caution">
    <text evidence="7">The sequence shown here is derived from an EMBL/GenBank/DDBJ whole genome shotgun (WGS) entry which is preliminary data.</text>
</comment>
<dbReference type="PANTHER" id="PTHR43557:SF2">
    <property type="entry name" value="RIESKE DOMAIN-CONTAINING PROTEIN-RELATED"/>
    <property type="match status" value="1"/>
</dbReference>
<dbReference type="PRINTS" id="PR00368">
    <property type="entry name" value="FADPNR"/>
</dbReference>
<dbReference type="Pfam" id="PF07992">
    <property type="entry name" value="Pyr_redox_2"/>
    <property type="match status" value="1"/>
</dbReference>
<evidence type="ECO:0000256" key="2">
    <source>
        <dbReference type="ARBA" id="ARBA00022630"/>
    </source>
</evidence>
<evidence type="ECO:0000259" key="5">
    <source>
        <dbReference type="Pfam" id="PF07992"/>
    </source>
</evidence>
<protein>
    <submittedName>
        <fullName evidence="7">3-phenylpropionate/trans-cinnamate dioxygenase ferredoxin reductase subunit</fullName>
    </submittedName>
</protein>
<dbReference type="OrthoDB" id="1145at2"/>
<dbReference type="GO" id="GO:0016651">
    <property type="term" value="F:oxidoreductase activity, acting on NAD(P)H"/>
    <property type="evidence" value="ECO:0007669"/>
    <property type="project" value="TreeGrafter"/>
</dbReference>
<dbReference type="InterPro" id="IPR036188">
    <property type="entry name" value="FAD/NAD-bd_sf"/>
</dbReference>
<comment type="cofactor">
    <cofactor evidence="1">
        <name>FAD</name>
        <dbReference type="ChEBI" id="CHEBI:57692"/>
    </cofactor>
</comment>
<proteinExistence type="predicted"/>
<keyword evidence="2" id="KW-0285">Flavoprotein</keyword>
<evidence type="ECO:0000313" key="8">
    <source>
        <dbReference type="Proteomes" id="UP000256913"/>
    </source>
</evidence>